<reference evidence="1 2" key="1">
    <citation type="submission" date="2018-06" db="EMBL/GenBank/DDBJ databases">
        <authorList>
            <consortium name="Pathogen Informatics"/>
            <person name="Doyle S."/>
        </authorList>
    </citation>
    <scope>NUCLEOTIDE SEQUENCE [LARGE SCALE GENOMIC DNA]</scope>
    <source>
        <strain evidence="1 2">NCTC11112</strain>
    </source>
</reference>
<accession>A0A376SA80</accession>
<evidence type="ECO:0000313" key="1">
    <source>
        <dbReference type="EMBL" id="STI47422.1"/>
    </source>
</evidence>
<gene>
    <name evidence="1" type="primary">yohO</name>
    <name evidence="1" type="ORF">NCTC11112_06637</name>
</gene>
<dbReference type="EMBL" id="UGAW01000002">
    <property type="protein sequence ID" value="STI47422.1"/>
    <property type="molecule type" value="Genomic_DNA"/>
</dbReference>
<protein>
    <submittedName>
        <fullName evidence="1">Putative inner membrane protein</fullName>
    </submittedName>
</protein>
<dbReference type="Proteomes" id="UP000254817">
    <property type="component" value="Unassembled WGS sequence"/>
</dbReference>
<proteinExistence type="predicted"/>
<organism evidence="1 2">
    <name type="scientific">Escherichia coli</name>
    <dbReference type="NCBI Taxonomy" id="562"/>
    <lineage>
        <taxon>Bacteria</taxon>
        <taxon>Pseudomonadati</taxon>
        <taxon>Pseudomonadota</taxon>
        <taxon>Gammaproteobacteria</taxon>
        <taxon>Enterobacterales</taxon>
        <taxon>Enterobacteriaceae</taxon>
        <taxon>Escherichia</taxon>
    </lineage>
</organism>
<dbReference type="AlphaFoldDB" id="A0A376SA80"/>
<evidence type="ECO:0000313" key="2">
    <source>
        <dbReference type="Proteomes" id="UP000254817"/>
    </source>
</evidence>
<name>A0A376SA80_ECOLX</name>
<sequence>MRIAKIGVIALFLFMALGGIGGRHARRLYLYFACWLSACTSLSNRRSAMIAASATSNAPWITYAVLNPLSPMMMGRTQRAGPYR</sequence>